<sequence>MPRQSTVVPPELLYEIVGLILAEYLDDVIAGFHRLPGPTPMDLLTTGLLTDTELQELQEPLLSPPIDQNTEDPALSFPSPIVPLLRVSFQLREVTLKVMSDALGIAIDNKGVGRTNIHYNTALLFYRRPDVEALIDNLQARLEPEKRMGVSQLRTHIRVITRLPLTIKQGVLRTVVTSRAVDISSRAPAFVTLTEMLSSSRATYTSLKNFDATLLRARDVGSLVRDELNARYAELLETLHMALTQYTSSETQTSLRELSDDYLVWRMASTINPYINFESEDIEKGRVIMQNIIDYSGRPGAKYSECRQMASSILNMLALYTTSGTVLVIPADEPGHEFMPSSAPDVDSLPIGI</sequence>
<name>A0A4S4KE72_9APHY</name>
<protein>
    <submittedName>
        <fullName evidence="1">Uncharacterized protein</fullName>
    </submittedName>
</protein>
<evidence type="ECO:0000313" key="2">
    <source>
        <dbReference type="Proteomes" id="UP000309038"/>
    </source>
</evidence>
<accession>A0A4S4KE72</accession>
<reference evidence="1 2" key="1">
    <citation type="submission" date="2019-02" db="EMBL/GenBank/DDBJ databases">
        <title>Genome sequencing of the rare red list fungi Phlebia centrifuga.</title>
        <authorList>
            <person name="Buettner E."/>
            <person name="Kellner H."/>
        </authorList>
    </citation>
    <scope>NUCLEOTIDE SEQUENCE [LARGE SCALE GENOMIC DNA]</scope>
    <source>
        <strain evidence="1 2">DSM 108282</strain>
    </source>
</reference>
<comment type="caution">
    <text evidence="1">The sequence shown here is derived from an EMBL/GenBank/DDBJ whole genome shotgun (WGS) entry which is preliminary data.</text>
</comment>
<keyword evidence="2" id="KW-1185">Reference proteome</keyword>
<evidence type="ECO:0000313" key="1">
    <source>
        <dbReference type="EMBL" id="THG96323.1"/>
    </source>
</evidence>
<gene>
    <name evidence="1" type="ORF">EW026_g5495</name>
</gene>
<dbReference type="Proteomes" id="UP000309038">
    <property type="component" value="Unassembled WGS sequence"/>
</dbReference>
<organism evidence="1 2">
    <name type="scientific">Hermanssonia centrifuga</name>
    <dbReference type="NCBI Taxonomy" id="98765"/>
    <lineage>
        <taxon>Eukaryota</taxon>
        <taxon>Fungi</taxon>
        <taxon>Dikarya</taxon>
        <taxon>Basidiomycota</taxon>
        <taxon>Agaricomycotina</taxon>
        <taxon>Agaricomycetes</taxon>
        <taxon>Polyporales</taxon>
        <taxon>Meruliaceae</taxon>
        <taxon>Hermanssonia</taxon>
    </lineage>
</organism>
<dbReference type="EMBL" id="SGPJ01000244">
    <property type="protein sequence ID" value="THG96323.1"/>
    <property type="molecule type" value="Genomic_DNA"/>
</dbReference>
<dbReference type="AlphaFoldDB" id="A0A4S4KE72"/>
<proteinExistence type="predicted"/>